<evidence type="ECO:0000256" key="5">
    <source>
        <dbReference type="ARBA" id="ARBA00022801"/>
    </source>
</evidence>
<evidence type="ECO:0000256" key="2">
    <source>
        <dbReference type="ARBA" id="ARBA00022694"/>
    </source>
</evidence>
<dbReference type="InterPro" id="IPR020539">
    <property type="entry name" value="RNase_P_CS"/>
</dbReference>
<dbReference type="Gene3D" id="3.30.230.10">
    <property type="match status" value="1"/>
</dbReference>
<dbReference type="GO" id="GO:0030677">
    <property type="term" value="C:ribonuclease P complex"/>
    <property type="evidence" value="ECO:0007669"/>
    <property type="project" value="TreeGrafter"/>
</dbReference>
<dbReference type="GO" id="GO:0000049">
    <property type="term" value="F:tRNA binding"/>
    <property type="evidence" value="ECO:0007669"/>
    <property type="project" value="UniProtKB-UniRule"/>
</dbReference>
<dbReference type="GO" id="GO:0004526">
    <property type="term" value="F:ribonuclease P activity"/>
    <property type="evidence" value="ECO:0007669"/>
    <property type="project" value="UniProtKB-UniRule"/>
</dbReference>
<dbReference type="AlphaFoldDB" id="A0A939G2D7"/>
<dbReference type="RefSeq" id="WP_207334596.1">
    <property type="nucleotide sequence ID" value="NZ_JAFMYU010000004.1"/>
</dbReference>
<name>A0A939G2D7_9BACT</name>
<dbReference type="GO" id="GO:0042781">
    <property type="term" value="F:3'-tRNA processing endoribonuclease activity"/>
    <property type="evidence" value="ECO:0007669"/>
    <property type="project" value="TreeGrafter"/>
</dbReference>
<organism evidence="8 9">
    <name type="scientific">Fibrella aquatilis</name>
    <dbReference type="NCBI Taxonomy" id="2817059"/>
    <lineage>
        <taxon>Bacteria</taxon>
        <taxon>Pseudomonadati</taxon>
        <taxon>Bacteroidota</taxon>
        <taxon>Cytophagia</taxon>
        <taxon>Cytophagales</taxon>
        <taxon>Spirosomataceae</taxon>
        <taxon>Fibrella</taxon>
    </lineage>
</organism>
<evidence type="ECO:0000256" key="4">
    <source>
        <dbReference type="ARBA" id="ARBA00022759"/>
    </source>
</evidence>
<comment type="catalytic activity">
    <reaction evidence="7">
        <text>Endonucleolytic cleavage of RNA, removing 5'-extranucleotides from tRNA precursor.</text>
        <dbReference type="EC" id="3.1.26.5"/>
    </reaction>
</comment>
<dbReference type="PANTHER" id="PTHR33992">
    <property type="entry name" value="RIBONUCLEASE P PROTEIN COMPONENT"/>
    <property type="match status" value="1"/>
</dbReference>
<dbReference type="InterPro" id="IPR000100">
    <property type="entry name" value="RNase_P"/>
</dbReference>
<dbReference type="EC" id="3.1.26.5" evidence="7"/>
<keyword evidence="6 7" id="KW-0694">RNA-binding</keyword>
<dbReference type="PANTHER" id="PTHR33992:SF1">
    <property type="entry name" value="RIBONUCLEASE P PROTEIN COMPONENT"/>
    <property type="match status" value="1"/>
</dbReference>
<reference evidence="8 9" key="1">
    <citation type="submission" date="2021-03" db="EMBL/GenBank/DDBJ databases">
        <title>Fibrella sp. HMF5036 genome sequencing and assembly.</title>
        <authorList>
            <person name="Kang H."/>
            <person name="Kim H."/>
            <person name="Bae S."/>
            <person name="Joh K."/>
        </authorList>
    </citation>
    <scope>NUCLEOTIDE SEQUENCE [LARGE SCALE GENOMIC DNA]</scope>
    <source>
        <strain evidence="8 9">HMF5036</strain>
    </source>
</reference>
<sequence>MRFTFPKTERLTSKKVIDRLFHRPKPGEAAPVRAKNGPDEPPETFYLFPFRVIYFRQPIPPMPDAAVAEGVNKPETPALAPPQVLFSVPKRAFKKAVDRNAIRRRIREAYRLHKHTLMQPPASIAFLYTAKAKISFEEIEKGMKLALKRIKNDELRIKNGPAN</sequence>
<protein>
    <recommendedName>
        <fullName evidence="7">Ribonuclease P protein component</fullName>
        <shortName evidence="7">RNase P protein</shortName>
        <shortName evidence="7">RNaseP protein</shortName>
        <ecNumber evidence="7">3.1.26.5</ecNumber>
    </recommendedName>
    <alternativeName>
        <fullName evidence="7">Protein C5</fullName>
    </alternativeName>
</protein>
<keyword evidence="9" id="KW-1185">Reference proteome</keyword>
<keyword evidence="5 7" id="KW-0378">Hydrolase</keyword>
<dbReference type="HAMAP" id="MF_00227">
    <property type="entry name" value="RNase_P"/>
    <property type="match status" value="1"/>
</dbReference>
<dbReference type="EMBL" id="JAFMYU010000004">
    <property type="protein sequence ID" value="MBO0930631.1"/>
    <property type="molecule type" value="Genomic_DNA"/>
</dbReference>
<evidence type="ECO:0000256" key="7">
    <source>
        <dbReference type="HAMAP-Rule" id="MF_00227"/>
    </source>
</evidence>
<dbReference type="PROSITE" id="PS00648">
    <property type="entry name" value="RIBONUCLEASE_P"/>
    <property type="match status" value="1"/>
</dbReference>
<keyword evidence="4 7" id="KW-0255">Endonuclease</keyword>
<dbReference type="InterPro" id="IPR014721">
    <property type="entry name" value="Ribsml_uS5_D2-typ_fold_subgr"/>
</dbReference>
<dbReference type="GO" id="GO:0001682">
    <property type="term" value="P:tRNA 5'-leader removal"/>
    <property type="evidence" value="ECO:0007669"/>
    <property type="project" value="UniProtKB-UniRule"/>
</dbReference>
<dbReference type="SUPFAM" id="SSF54211">
    <property type="entry name" value="Ribosomal protein S5 domain 2-like"/>
    <property type="match status" value="1"/>
</dbReference>
<dbReference type="Pfam" id="PF00825">
    <property type="entry name" value="Ribonuclease_P"/>
    <property type="match status" value="1"/>
</dbReference>
<evidence type="ECO:0000313" key="9">
    <source>
        <dbReference type="Proteomes" id="UP000664795"/>
    </source>
</evidence>
<evidence type="ECO:0000256" key="6">
    <source>
        <dbReference type="ARBA" id="ARBA00022884"/>
    </source>
</evidence>
<evidence type="ECO:0000256" key="3">
    <source>
        <dbReference type="ARBA" id="ARBA00022722"/>
    </source>
</evidence>
<gene>
    <name evidence="7" type="primary">rnpA</name>
    <name evidence="8" type="ORF">J2I48_06475</name>
</gene>
<proteinExistence type="inferred from homology"/>
<evidence type="ECO:0000313" key="8">
    <source>
        <dbReference type="EMBL" id="MBO0930631.1"/>
    </source>
</evidence>
<keyword evidence="2 7" id="KW-0819">tRNA processing</keyword>
<dbReference type="Proteomes" id="UP000664795">
    <property type="component" value="Unassembled WGS sequence"/>
</dbReference>
<accession>A0A939G2D7</accession>
<comment type="similarity">
    <text evidence="7">Belongs to the RnpA family.</text>
</comment>
<keyword evidence="3 7" id="KW-0540">Nuclease</keyword>
<comment type="subunit">
    <text evidence="7">Consists of a catalytic RNA component (M1 or rnpB) and a protein subunit.</text>
</comment>
<comment type="function">
    <text evidence="1 7">RNaseP catalyzes the removal of the 5'-leader sequence from pre-tRNA to produce the mature 5'-terminus. It can also cleave other RNA substrates such as 4.5S RNA. The protein component plays an auxiliary but essential role in vivo by binding to the 5'-leader sequence and broadening the substrate specificity of the ribozyme.</text>
</comment>
<comment type="caution">
    <text evidence="8">The sequence shown here is derived from an EMBL/GenBank/DDBJ whole genome shotgun (WGS) entry which is preliminary data.</text>
</comment>
<evidence type="ECO:0000256" key="1">
    <source>
        <dbReference type="ARBA" id="ARBA00002663"/>
    </source>
</evidence>
<dbReference type="InterPro" id="IPR020568">
    <property type="entry name" value="Ribosomal_Su5_D2-typ_SF"/>
</dbReference>